<keyword evidence="1" id="KW-0732">Signal</keyword>
<dbReference type="RefSeq" id="WP_105680773.1">
    <property type="nucleotide sequence ID" value="NZ_JBBGZD010000001.1"/>
</dbReference>
<evidence type="ECO:0000313" key="4">
    <source>
        <dbReference type="Proteomes" id="UP000238325"/>
    </source>
</evidence>
<dbReference type="Proteomes" id="UP000238325">
    <property type="component" value="Unassembled WGS sequence"/>
</dbReference>
<evidence type="ECO:0000256" key="1">
    <source>
        <dbReference type="SAM" id="SignalP"/>
    </source>
</evidence>
<comment type="caution">
    <text evidence="2">The sequence shown here is derived from an EMBL/GenBank/DDBJ whole genome shotgun (WGS) entry which is preliminary data.</text>
</comment>
<keyword evidence="4" id="KW-1185">Reference proteome</keyword>
<feature type="signal peptide" evidence="1">
    <location>
        <begin position="1"/>
        <end position="23"/>
    </location>
</feature>
<organism evidence="2 5">
    <name type="scientific">Chryseobacterium culicis</name>
    <dbReference type="NCBI Taxonomy" id="680127"/>
    <lineage>
        <taxon>Bacteria</taxon>
        <taxon>Pseudomonadati</taxon>
        <taxon>Bacteroidota</taxon>
        <taxon>Flavobacteriia</taxon>
        <taxon>Flavobacteriales</taxon>
        <taxon>Weeksellaceae</taxon>
        <taxon>Chryseobacterium group</taxon>
        <taxon>Chryseobacterium</taxon>
    </lineage>
</organism>
<evidence type="ECO:0000313" key="5">
    <source>
        <dbReference type="Proteomes" id="UP000238534"/>
    </source>
</evidence>
<gene>
    <name evidence="2" type="ORF">CQ022_07230</name>
    <name evidence="3" type="ORF">CQ033_00900</name>
</gene>
<evidence type="ECO:0000313" key="3">
    <source>
        <dbReference type="EMBL" id="PRB91788.1"/>
    </source>
</evidence>
<dbReference type="EMBL" id="PCPH01000001">
    <property type="protein sequence ID" value="PRB91788.1"/>
    <property type="molecule type" value="Genomic_DNA"/>
</dbReference>
<accession>A0A2S9CZU8</accession>
<dbReference type="AlphaFoldDB" id="A0A2S9CZU8"/>
<dbReference type="Proteomes" id="UP000238534">
    <property type="component" value="Unassembled WGS sequence"/>
</dbReference>
<protein>
    <submittedName>
        <fullName evidence="2">Uncharacterized protein</fullName>
    </submittedName>
</protein>
<proteinExistence type="predicted"/>
<dbReference type="OrthoDB" id="1277991at2"/>
<evidence type="ECO:0000313" key="2">
    <source>
        <dbReference type="EMBL" id="PRB86035.1"/>
    </source>
</evidence>
<sequence length="107" mass="11322">MKKSTFLFSAALVVIVASSFSQANSNRLEDLNNDITSNKNQSISIKDLRGYKNNIIIGTSATAMPGTLDNLATTDSSTGYFVSGPGTGTGTGTGKNTKLENLINHYK</sequence>
<reference evidence="4 5" key="1">
    <citation type="submission" date="2017-09" db="EMBL/GenBank/DDBJ databases">
        <title>Genomic, metabolic, and phenotypic characteristics of bacterial isolates from the natural microbiome of the model nematode Caenorhabditis elegans.</title>
        <authorList>
            <person name="Zimmermann J."/>
            <person name="Obeng N."/>
            <person name="Yang W."/>
            <person name="Obeng O."/>
            <person name="Kissoyan K."/>
            <person name="Pees B."/>
            <person name="Dirksen P."/>
            <person name="Hoppner M."/>
            <person name="Franke A."/>
            <person name="Rosenstiel P."/>
            <person name="Leippe M."/>
            <person name="Dierking K."/>
            <person name="Kaleta C."/>
            <person name="Schulenburg H."/>
        </authorList>
    </citation>
    <scope>NUCLEOTIDE SEQUENCE [LARGE SCALE GENOMIC DNA]</scope>
    <source>
        <strain evidence="2 5">MYb25</strain>
        <strain evidence="3 4">MYb44</strain>
    </source>
</reference>
<dbReference type="EMBL" id="PCPP01000001">
    <property type="protein sequence ID" value="PRB86035.1"/>
    <property type="molecule type" value="Genomic_DNA"/>
</dbReference>
<feature type="chain" id="PRO_5015716834" evidence="1">
    <location>
        <begin position="24"/>
        <end position="107"/>
    </location>
</feature>
<name>A0A2S9CZU8_CHRCI</name>